<keyword evidence="3" id="KW-1185">Reference proteome</keyword>
<dbReference type="PANTHER" id="PTHR11439:SF470">
    <property type="entry name" value="CYSTEINE-RICH RLK (RECEPTOR-LIKE PROTEIN KINASE) 8"/>
    <property type="match status" value="1"/>
</dbReference>
<dbReference type="Proteomes" id="UP001289374">
    <property type="component" value="Unassembled WGS sequence"/>
</dbReference>
<dbReference type="SUPFAM" id="SSF56672">
    <property type="entry name" value="DNA/RNA polymerases"/>
    <property type="match status" value="1"/>
</dbReference>
<protein>
    <submittedName>
        <fullName evidence="2">Retrovirus-related Pol polyprotein from transposon RE1</fullName>
    </submittedName>
</protein>
<dbReference type="EMBL" id="JACGWL010000008">
    <property type="protein sequence ID" value="KAK4397129.1"/>
    <property type="molecule type" value="Genomic_DNA"/>
</dbReference>
<evidence type="ECO:0000313" key="2">
    <source>
        <dbReference type="EMBL" id="KAK4397129.1"/>
    </source>
</evidence>
<dbReference type="PANTHER" id="PTHR11439">
    <property type="entry name" value="GAG-POL-RELATED RETROTRANSPOSON"/>
    <property type="match status" value="1"/>
</dbReference>
<gene>
    <name evidence="2" type="ORF">Sango_1549500</name>
</gene>
<dbReference type="InterPro" id="IPR043502">
    <property type="entry name" value="DNA/RNA_pol_sf"/>
</dbReference>
<accession>A0AAE2BTE8</accession>
<reference evidence="2" key="1">
    <citation type="submission" date="2020-06" db="EMBL/GenBank/DDBJ databases">
        <authorList>
            <person name="Li T."/>
            <person name="Hu X."/>
            <person name="Zhang T."/>
            <person name="Song X."/>
            <person name="Zhang H."/>
            <person name="Dai N."/>
            <person name="Sheng W."/>
            <person name="Hou X."/>
            <person name="Wei L."/>
        </authorList>
    </citation>
    <scope>NUCLEOTIDE SEQUENCE</scope>
    <source>
        <strain evidence="2">K16</strain>
        <tissue evidence="2">Leaf</tissue>
    </source>
</reference>
<dbReference type="InterPro" id="IPR013103">
    <property type="entry name" value="RVT_2"/>
</dbReference>
<dbReference type="CDD" id="cd09272">
    <property type="entry name" value="RNase_HI_RT_Ty1"/>
    <property type="match status" value="1"/>
</dbReference>
<sequence>MKAELTALEDNNTWEVVPLPQWTNAIGCRWVYKLKLRADRSVDTYKARLLANECFSPVAKVVTVRLFLVISAIFNWHIHRLDVNNAFLHGYLDEDIFMEAPEGFHVPTGHVCKLKRSLYGLKQASRQWNQEFTSKIASFGFIQSKHDYCLFTKHSGSDFLVLLLYVDDILLAGSSTDMITEVNVFLDKLFTIKDLGTAKYFLGLEIARSSQGIIVTQATYTKDIVLDVGLEHARSTTTPLPPGIKFSCDAGARLNSPESYRRLVGRLLYLNFTRPDISHATQQLSQFLQSPCQQHWDAALHLVRYLKGSLNKGLFYSAHSPLTLKAYSDVDWASCVDSLRSLTSYCIFLGGSLVSWKTKKQNTVSRSTVEAEYRSMGITVCELAWIVYLLRDFGVQIPTPILFLCDSQAVLHIVANPVFHERTKHLEIDCHLVRDKFRERLIAPSHVSSRDQLADIFTKPLVVPLFLSLLSKLALIDFVANPACGGGVVRTHDCAYSMHVTSSFRVYRVILRRRQLALTEERRQRSSLSWRYQGWSIDMYFARSLGISIVFFSISASPSFVVVGAEGWHYDRNGLFSIKSAYLLTMSLSARWLVASLQEVAVMGGVFFRILGRLSRRFMRLVQSSGGWRHILAECSFPRLIWVLSQIPYSVTIRNKLSADAWLRWSYGELRKGGSFFVFLIVAYAIYELSP</sequence>
<name>A0AAE2BTE8_9LAMI</name>
<feature type="domain" description="Reverse transcriptase Ty1/copia-type" evidence="1">
    <location>
        <begin position="11"/>
        <end position="240"/>
    </location>
</feature>
<proteinExistence type="predicted"/>
<evidence type="ECO:0000259" key="1">
    <source>
        <dbReference type="Pfam" id="PF07727"/>
    </source>
</evidence>
<organism evidence="2 3">
    <name type="scientific">Sesamum angolense</name>
    <dbReference type="NCBI Taxonomy" id="2727404"/>
    <lineage>
        <taxon>Eukaryota</taxon>
        <taxon>Viridiplantae</taxon>
        <taxon>Streptophyta</taxon>
        <taxon>Embryophyta</taxon>
        <taxon>Tracheophyta</taxon>
        <taxon>Spermatophyta</taxon>
        <taxon>Magnoliopsida</taxon>
        <taxon>eudicotyledons</taxon>
        <taxon>Gunneridae</taxon>
        <taxon>Pentapetalae</taxon>
        <taxon>asterids</taxon>
        <taxon>lamiids</taxon>
        <taxon>Lamiales</taxon>
        <taxon>Pedaliaceae</taxon>
        <taxon>Sesamum</taxon>
    </lineage>
</organism>
<dbReference type="Pfam" id="PF07727">
    <property type="entry name" value="RVT_2"/>
    <property type="match status" value="1"/>
</dbReference>
<comment type="caution">
    <text evidence="2">The sequence shown here is derived from an EMBL/GenBank/DDBJ whole genome shotgun (WGS) entry which is preliminary data.</text>
</comment>
<dbReference type="AlphaFoldDB" id="A0AAE2BTE8"/>
<evidence type="ECO:0000313" key="3">
    <source>
        <dbReference type="Proteomes" id="UP001289374"/>
    </source>
</evidence>
<reference evidence="2" key="2">
    <citation type="journal article" date="2024" name="Plant">
        <title>Genomic evolution and insights into agronomic trait innovations of Sesamum species.</title>
        <authorList>
            <person name="Miao H."/>
            <person name="Wang L."/>
            <person name="Qu L."/>
            <person name="Liu H."/>
            <person name="Sun Y."/>
            <person name="Le M."/>
            <person name="Wang Q."/>
            <person name="Wei S."/>
            <person name="Zheng Y."/>
            <person name="Lin W."/>
            <person name="Duan Y."/>
            <person name="Cao H."/>
            <person name="Xiong S."/>
            <person name="Wang X."/>
            <person name="Wei L."/>
            <person name="Li C."/>
            <person name="Ma Q."/>
            <person name="Ju M."/>
            <person name="Zhao R."/>
            <person name="Li G."/>
            <person name="Mu C."/>
            <person name="Tian Q."/>
            <person name="Mei H."/>
            <person name="Zhang T."/>
            <person name="Gao T."/>
            <person name="Zhang H."/>
        </authorList>
    </citation>
    <scope>NUCLEOTIDE SEQUENCE</scope>
    <source>
        <strain evidence="2">K16</strain>
    </source>
</reference>